<proteinExistence type="predicted"/>
<dbReference type="InterPro" id="IPR037522">
    <property type="entry name" value="HD_GYP_dom"/>
</dbReference>
<dbReference type="PANTHER" id="PTHR43155:SF2">
    <property type="entry name" value="CYCLIC DI-GMP PHOSPHODIESTERASE PA4108"/>
    <property type="match status" value="1"/>
</dbReference>
<dbReference type="AlphaFoldDB" id="A0A6L8K6Y8"/>
<dbReference type="PROSITE" id="PS51832">
    <property type="entry name" value="HD_GYP"/>
    <property type="match status" value="1"/>
</dbReference>
<dbReference type="EMBL" id="WWCN01000005">
    <property type="protein sequence ID" value="MYM22745.1"/>
    <property type="molecule type" value="Genomic_DNA"/>
</dbReference>
<protein>
    <submittedName>
        <fullName evidence="2">HD domain-containing protein</fullName>
    </submittedName>
</protein>
<dbReference type="PANTHER" id="PTHR43155">
    <property type="entry name" value="CYCLIC DI-GMP PHOSPHODIESTERASE PA4108-RELATED"/>
    <property type="match status" value="1"/>
</dbReference>
<evidence type="ECO:0000313" key="2">
    <source>
        <dbReference type="EMBL" id="MYM22745.1"/>
    </source>
</evidence>
<dbReference type="Proteomes" id="UP000479335">
    <property type="component" value="Unassembled WGS sequence"/>
</dbReference>
<dbReference type="SUPFAM" id="SSF109604">
    <property type="entry name" value="HD-domain/PDEase-like"/>
    <property type="match status" value="1"/>
</dbReference>
<accession>A0A6L8K6Y8</accession>
<feature type="domain" description="HD-GYP" evidence="1">
    <location>
        <begin position="89"/>
        <end position="289"/>
    </location>
</feature>
<gene>
    <name evidence="2" type="ORF">GTP46_08820</name>
</gene>
<organism evidence="2 3">
    <name type="scientific">Duganella flavida</name>
    <dbReference type="NCBI Taxonomy" id="2692175"/>
    <lineage>
        <taxon>Bacteria</taxon>
        <taxon>Pseudomonadati</taxon>
        <taxon>Pseudomonadota</taxon>
        <taxon>Betaproteobacteria</taxon>
        <taxon>Burkholderiales</taxon>
        <taxon>Oxalobacteraceae</taxon>
        <taxon>Telluria group</taxon>
        <taxon>Duganella</taxon>
    </lineage>
</organism>
<dbReference type="Pfam" id="PF13487">
    <property type="entry name" value="HD_5"/>
    <property type="match status" value="1"/>
</dbReference>
<dbReference type="CDD" id="cd00077">
    <property type="entry name" value="HDc"/>
    <property type="match status" value="1"/>
</dbReference>
<reference evidence="2 3" key="1">
    <citation type="submission" date="2019-12" db="EMBL/GenBank/DDBJ databases">
        <title>Novel species isolated from a subtropical stream in China.</title>
        <authorList>
            <person name="Lu H."/>
        </authorList>
    </citation>
    <scope>NUCLEOTIDE SEQUENCE [LARGE SCALE GENOMIC DNA]</scope>
    <source>
        <strain evidence="2 3">FT135W</strain>
    </source>
</reference>
<evidence type="ECO:0000313" key="3">
    <source>
        <dbReference type="Proteomes" id="UP000479335"/>
    </source>
</evidence>
<comment type="caution">
    <text evidence="2">The sequence shown here is derived from an EMBL/GenBank/DDBJ whole genome shotgun (WGS) entry which is preliminary data.</text>
</comment>
<dbReference type="GO" id="GO:0008081">
    <property type="term" value="F:phosphoric diester hydrolase activity"/>
    <property type="evidence" value="ECO:0007669"/>
    <property type="project" value="UniProtKB-ARBA"/>
</dbReference>
<keyword evidence="3" id="KW-1185">Reference proteome</keyword>
<sequence length="363" mass="39889">MLLPWDVYGENGALLIRKGHQIASANQIDYLIERGVFEDGQPPSVLADPPSVLRKLNAAYLELHTLLQAAAQGVAPPDFRRRLDEIALLVHAAIDLNVDIATASILHNQDQAPYAARHSVNTAMVAVLLARARQRSRNDVMTVTLAALTMNTGMIEHHARWHDSSAVLDSADHARKLAHPERSVQLLRAAGVNDEAWLNCVLHHHENEDGTGYPHGKVGAQIPLLSKLVALADRYCARVSERTYRPTLAAHAALRDMLMEARTTLDTHLVSLVIRELGIYPIGSYVRMMNGEVGVVARRGLQSTTPHVESVIGPRGAPLEVFLQRDTRNELYAIREVLSNAQVAALEAPPLRMSQVWGRAAVV</sequence>
<name>A0A6L8K6Y8_9BURK</name>
<evidence type="ECO:0000259" key="1">
    <source>
        <dbReference type="PROSITE" id="PS51832"/>
    </source>
</evidence>
<dbReference type="InterPro" id="IPR003607">
    <property type="entry name" value="HD/PDEase_dom"/>
</dbReference>
<dbReference type="Gene3D" id="1.10.3210.10">
    <property type="entry name" value="Hypothetical protein af1432"/>
    <property type="match status" value="1"/>
</dbReference>